<reference evidence="2" key="2">
    <citation type="submission" date="2023-05" db="EMBL/GenBank/DDBJ databases">
        <authorList>
            <person name="Schelkunov M.I."/>
        </authorList>
    </citation>
    <scope>NUCLEOTIDE SEQUENCE</scope>
    <source>
        <strain evidence="2">Hsosn_3</strain>
        <tissue evidence="2">Leaf</tissue>
    </source>
</reference>
<dbReference type="PANTHER" id="PTHR45657:SF5">
    <property type="entry name" value="PHOSPHATIDYLINOSITOL_PHOSPHATIDYLCHOLINE TRANSFER PROTEIN SFH6"/>
    <property type="match status" value="1"/>
</dbReference>
<dbReference type="EMBL" id="JAUIZM010000006">
    <property type="protein sequence ID" value="KAK1380957.1"/>
    <property type="molecule type" value="Genomic_DNA"/>
</dbReference>
<dbReference type="Gene3D" id="3.40.525.10">
    <property type="entry name" value="CRAL-TRIO lipid binding domain"/>
    <property type="match status" value="1"/>
</dbReference>
<organism evidence="2 3">
    <name type="scientific">Heracleum sosnowskyi</name>
    <dbReference type="NCBI Taxonomy" id="360622"/>
    <lineage>
        <taxon>Eukaryota</taxon>
        <taxon>Viridiplantae</taxon>
        <taxon>Streptophyta</taxon>
        <taxon>Embryophyta</taxon>
        <taxon>Tracheophyta</taxon>
        <taxon>Spermatophyta</taxon>
        <taxon>Magnoliopsida</taxon>
        <taxon>eudicotyledons</taxon>
        <taxon>Gunneridae</taxon>
        <taxon>Pentapetalae</taxon>
        <taxon>asterids</taxon>
        <taxon>campanulids</taxon>
        <taxon>Apiales</taxon>
        <taxon>Apiaceae</taxon>
        <taxon>Apioideae</taxon>
        <taxon>apioid superclade</taxon>
        <taxon>Tordylieae</taxon>
        <taxon>Tordyliinae</taxon>
        <taxon>Heracleum</taxon>
    </lineage>
</organism>
<reference evidence="2" key="1">
    <citation type="submission" date="2023-02" db="EMBL/GenBank/DDBJ databases">
        <title>Genome of toxic invasive species Heracleum sosnowskyi carries increased number of genes despite the absence of recent whole-genome duplications.</title>
        <authorList>
            <person name="Schelkunov M."/>
            <person name="Shtratnikova V."/>
            <person name="Makarenko M."/>
            <person name="Klepikova A."/>
            <person name="Omelchenko D."/>
            <person name="Novikova G."/>
            <person name="Obukhova E."/>
            <person name="Bogdanov V."/>
            <person name="Penin A."/>
            <person name="Logacheva M."/>
        </authorList>
    </citation>
    <scope>NUCLEOTIDE SEQUENCE</scope>
    <source>
        <strain evidence="2">Hsosn_3</strain>
        <tissue evidence="2">Leaf</tissue>
    </source>
</reference>
<comment type="caution">
    <text evidence="2">The sequence shown here is derived from an EMBL/GenBank/DDBJ whole genome shotgun (WGS) entry which is preliminary data.</text>
</comment>
<accession>A0AAD8MQ66</accession>
<dbReference type="InterPro" id="IPR051026">
    <property type="entry name" value="PI/PC_transfer"/>
</dbReference>
<evidence type="ECO:0000313" key="2">
    <source>
        <dbReference type="EMBL" id="KAK1380957.1"/>
    </source>
</evidence>
<keyword evidence="1" id="KW-0732">Signal</keyword>
<sequence length="159" mass="17662">MIWFHSLASINWIVIGAFVLGNKYQNKLLEIIDASELPEFLGGTCPCADQGGCLRSDKGPWKNPDILKMVLRGEAGRARQVVKVLNNEGKVVAYVKPRYPMQVKGSDTSTAESGSEAEDIASPKAMRSYSHLRLTPVREEEREPFTTNVPAKIFPWKNG</sequence>
<dbReference type="InterPro" id="IPR036865">
    <property type="entry name" value="CRAL-TRIO_dom_sf"/>
</dbReference>
<keyword evidence="3" id="KW-1185">Reference proteome</keyword>
<feature type="signal peptide" evidence="1">
    <location>
        <begin position="1"/>
        <end position="16"/>
    </location>
</feature>
<name>A0AAD8MQ66_9APIA</name>
<proteinExistence type="predicted"/>
<evidence type="ECO:0000256" key="1">
    <source>
        <dbReference type="SAM" id="SignalP"/>
    </source>
</evidence>
<dbReference type="SUPFAM" id="SSF52087">
    <property type="entry name" value="CRAL/TRIO domain"/>
    <property type="match status" value="1"/>
</dbReference>
<dbReference type="AlphaFoldDB" id="A0AAD8MQ66"/>
<feature type="chain" id="PRO_5042200201" evidence="1">
    <location>
        <begin position="17"/>
        <end position="159"/>
    </location>
</feature>
<gene>
    <name evidence="2" type="ORF">POM88_027701</name>
</gene>
<dbReference type="Proteomes" id="UP001237642">
    <property type="component" value="Unassembled WGS sequence"/>
</dbReference>
<dbReference type="PANTHER" id="PTHR45657">
    <property type="entry name" value="CRAL-TRIO DOMAIN-CONTAINING PROTEIN YKL091C-RELATED"/>
    <property type="match status" value="1"/>
</dbReference>
<protein>
    <submittedName>
        <fullName evidence="2">Sec14 cytosolic factor</fullName>
    </submittedName>
</protein>
<evidence type="ECO:0000313" key="3">
    <source>
        <dbReference type="Proteomes" id="UP001237642"/>
    </source>
</evidence>